<gene>
    <name evidence="1" type="ORF">EGW08_007576</name>
</gene>
<organism evidence="1 2">
    <name type="scientific">Elysia chlorotica</name>
    <name type="common">Eastern emerald elysia</name>
    <name type="synonym">Sea slug</name>
    <dbReference type="NCBI Taxonomy" id="188477"/>
    <lineage>
        <taxon>Eukaryota</taxon>
        <taxon>Metazoa</taxon>
        <taxon>Spiralia</taxon>
        <taxon>Lophotrochozoa</taxon>
        <taxon>Mollusca</taxon>
        <taxon>Gastropoda</taxon>
        <taxon>Heterobranchia</taxon>
        <taxon>Euthyneura</taxon>
        <taxon>Panpulmonata</taxon>
        <taxon>Sacoglossa</taxon>
        <taxon>Placobranchoidea</taxon>
        <taxon>Plakobranchidae</taxon>
        <taxon>Elysia</taxon>
    </lineage>
</organism>
<dbReference type="OrthoDB" id="6059212at2759"/>
<accession>A0A433TT23</accession>
<dbReference type="AlphaFoldDB" id="A0A433TT23"/>
<dbReference type="Proteomes" id="UP000271974">
    <property type="component" value="Unassembled WGS sequence"/>
</dbReference>
<dbReference type="EMBL" id="RQTK01000198">
    <property type="protein sequence ID" value="RUS84656.1"/>
    <property type="molecule type" value="Genomic_DNA"/>
</dbReference>
<protein>
    <submittedName>
        <fullName evidence="1">Uncharacterized protein</fullName>
    </submittedName>
</protein>
<dbReference type="Gene3D" id="2.60.120.1000">
    <property type="match status" value="2"/>
</dbReference>
<keyword evidence="2" id="KW-1185">Reference proteome</keyword>
<evidence type="ECO:0000313" key="2">
    <source>
        <dbReference type="Proteomes" id="UP000271974"/>
    </source>
</evidence>
<comment type="caution">
    <text evidence="1">The sequence shown here is derived from an EMBL/GenBank/DDBJ whole genome shotgun (WGS) entry which is preliminary data.</text>
</comment>
<evidence type="ECO:0000313" key="1">
    <source>
        <dbReference type="EMBL" id="RUS84656.1"/>
    </source>
</evidence>
<sequence>MRAIDGPDGQSIPVGCKLYRDPPLGILTVKPEEPVYPPTEDDPVNITIRYITININLIGNVMSEQKFCSQKIFIYCGQEDTGNLAGNYAWYGRDGSKNYDWTPLPANGEDVESNCEVNAKLCNLCGNPKGFLVTQKDLLPVTRLVLAGSNIGVVIESAECFDLLSSCQEIYDTNERETGYFGKNRYIIDVDKAGPLRPFRVLCEFDKSTDNAVTVVEVGGEWESSVPIVGQDDESEDFDLEVEYSHATKDQINGLAKISDFCWQSVQFRCQHFPLLEDPTQPTTYYTLYDGQPASSFGTGDDVEFDGCACHKLGVCFTAMTCNCDAEGPMSVDRGAITDKTALPITAVHVTGKNDSDSVAQFQIGSVRCSAKSTALPKDCAEAFELVNKDGVDYRQSGEYLISPNPGVVEPFMVRCDFTTFPGKGVTVFRPHFPENNPLPTNSSDTPTPVPYKGVDTDQIEALVAQSAYCYQGVRFDCYSTPFLSGGSYFQSTDLTEKWRFWGGGEPGENGKPGTCACGDDDACAGLDSSEGQRTRPCNCDLMDDKVRKDAGIIDNKDALPISLFNLGEVTDMSQVSLTIGDLYCSQEPLSEYGLILLSSGYP</sequence>
<name>A0A433TT23_ELYCH</name>
<proteinExistence type="predicted"/>
<reference evidence="1 2" key="1">
    <citation type="submission" date="2019-01" db="EMBL/GenBank/DDBJ databases">
        <title>A draft genome assembly of the solar-powered sea slug Elysia chlorotica.</title>
        <authorList>
            <person name="Cai H."/>
            <person name="Li Q."/>
            <person name="Fang X."/>
            <person name="Li J."/>
            <person name="Curtis N.E."/>
            <person name="Altenburger A."/>
            <person name="Shibata T."/>
            <person name="Feng M."/>
            <person name="Maeda T."/>
            <person name="Schwartz J.A."/>
            <person name="Shigenobu S."/>
            <person name="Lundholm N."/>
            <person name="Nishiyama T."/>
            <person name="Yang H."/>
            <person name="Hasebe M."/>
            <person name="Li S."/>
            <person name="Pierce S.K."/>
            <person name="Wang J."/>
        </authorList>
    </citation>
    <scope>NUCLEOTIDE SEQUENCE [LARGE SCALE GENOMIC DNA]</scope>
    <source>
        <strain evidence="1">EC2010</strain>
        <tissue evidence="1">Whole organism of an adult</tissue>
    </source>
</reference>